<sequence length="122" mass="13775">MASKIPQLQSKVTQASQVVTNHGASYYKLLLEQNKHYIQDPPTIEKCQSLAKQLFYTRLASIPLRCNSFRKELDHAKNLVKNRQDLNIGNLGIAALFGLECFAWFCGGEIVGRGFTFTGYYV</sequence>
<evidence type="ECO:0000313" key="10">
    <source>
        <dbReference type="Proteomes" id="UP000694853"/>
    </source>
</evidence>
<organism evidence="10 11">
    <name type="scientific">Abrus precatorius</name>
    <name type="common">Indian licorice</name>
    <name type="synonym">Glycine abrus</name>
    <dbReference type="NCBI Taxonomy" id="3816"/>
    <lineage>
        <taxon>Eukaryota</taxon>
        <taxon>Viridiplantae</taxon>
        <taxon>Streptophyta</taxon>
        <taxon>Embryophyta</taxon>
        <taxon>Tracheophyta</taxon>
        <taxon>Spermatophyta</taxon>
        <taxon>Magnoliopsida</taxon>
        <taxon>eudicotyledons</taxon>
        <taxon>Gunneridae</taxon>
        <taxon>Pentapetalae</taxon>
        <taxon>rosids</taxon>
        <taxon>fabids</taxon>
        <taxon>Fabales</taxon>
        <taxon>Fabaceae</taxon>
        <taxon>Papilionoideae</taxon>
        <taxon>50 kb inversion clade</taxon>
        <taxon>NPAAA clade</taxon>
        <taxon>indigoferoid/millettioid clade</taxon>
        <taxon>Abreae</taxon>
        <taxon>Abrus</taxon>
    </lineage>
</organism>
<keyword evidence="10" id="KW-1185">Reference proteome</keyword>
<keyword evidence="6" id="KW-0406">Ion transport</keyword>
<dbReference type="PANTHER" id="PTHR12386">
    <property type="entry name" value="ATP SYNTHASE SUBUNIT"/>
    <property type="match status" value="1"/>
</dbReference>
<reference evidence="11" key="2">
    <citation type="submission" date="2025-08" db="UniProtKB">
        <authorList>
            <consortium name="RefSeq"/>
        </authorList>
    </citation>
    <scope>IDENTIFICATION</scope>
    <source>
        <tissue evidence="11">Young leaves</tissue>
    </source>
</reference>
<comment type="subcellular location">
    <subcellularLocation>
        <location evidence="1">Mitochondrion membrane</location>
    </subcellularLocation>
</comment>
<keyword evidence="9" id="KW-0066">ATP synthesis</keyword>
<keyword evidence="7" id="KW-0496">Mitochondrion</keyword>
<dbReference type="GeneID" id="113853652"/>
<evidence type="ECO:0000256" key="8">
    <source>
        <dbReference type="ARBA" id="ARBA00023136"/>
    </source>
</evidence>
<proteinExistence type="inferred from homology"/>
<keyword evidence="3" id="KW-0813">Transport</keyword>
<dbReference type="AlphaFoldDB" id="A0A8B8K8C7"/>
<dbReference type="GO" id="GO:0045259">
    <property type="term" value="C:proton-transporting ATP synthase complex"/>
    <property type="evidence" value="ECO:0007669"/>
    <property type="project" value="UniProtKB-KW"/>
</dbReference>
<evidence type="ECO:0000256" key="5">
    <source>
        <dbReference type="ARBA" id="ARBA00022781"/>
    </source>
</evidence>
<dbReference type="OrthoDB" id="437at2759"/>
<evidence type="ECO:0000256" key="3">
    <source>
        <dbReference type="ARBA" id="ARBA00022448"/>
    </source>
</evidence>
<dbReference type="Pfam" id="PF04718">
    <property type="entry name" value="ATP-synt_G"/>
    <property type="match status" value="1"/>
</dbReference>
<dbReference type="RefSeq" id="XP_027339946.1">
    <property type="nucleotide sequence ID" value="XM_027484145.1"/>
</dbReference>
<evidence type="ECO:0000256" key="4">
    <source>
        <dbReference type="ARBA" id="ARBA00022547"/>
    </source>
</evidence>
<reference evidence="10" key="1">
    <citation type="journal article" date="2019" name="Toxins">
        <title>Detection of Abrin-Like and Prepropulchellin-Like Toxin Genes and Transcripts Using Whole Genome Sequencing and Full-Length Transcript Sequencing of Abrus precatorius.</title>
        <authorList>
            <person name="Hovde B.T."/>
            <person name="Daligault H.E."/>
            <person name="Hanschen E.R."/>
            <person name="Kunde Y.A."/>
            <person name="Johnson M.B."/>
            <person name="Starkenburg S.R."/>
            <person name="Johnson S.L."/>
        </authorList>
    </citation>
    <scope>NUCLEOTIDE SEQUENCE [LARGE SCALE GENOMIC DNA]</scope>
</reference>
<keyword evidence="8" id="KW-0472">Membrane</keyword>
<dbReference type="KEGG" id="aprc:113853652"/>
<protein>
    <submittedName>
        <fullName evidence="11">Uncharacterized protein LOC113853652</fullName>
    </submittedName>
</protein>
<evidence type="ECO:0000256" key="1">
    <source>
        <dbReference type="ARBA" id="ARBA00004325"/>
    </source>
</evidence>
<dbReference type="GO" id="GO:0015986">
    <property type="term" value="P:proton motive force-driven ATP synthesis"/>
    <property type="evidence" value="ECO:0007669"/>
    <property type="project" value="InterPro"/>
</dbReference>
<name>A0A8B8K8C7_ABRPR</name>
<dbReference type="Proteomes" id="UP000694853">
    <property type="component" value="Unplaced"/>
</dbReference>
<dbReference type="GO" id="GO:0015078">
    <property type="term" value="F:proton transmembrane transporter activity"/>
    <property type="evidence" value="ECO:0007669"/>
    <property type="project" value="InterPro"/>
</dbReference>
<keyword evidence="4" id="KW-0138">CF(0)</keyword>
<dbReference type="InterPro" id="IPR006808">
    <property type="entry name" value="ATP_synth_F0_gsu_mt"/>
</dbReference>
<comment type="similarity">
    <text evidence="2">Belongs to the ATPase g subunit family.</text>
</comment>
<gene>
    <name evidence="11" type="primary">LOC113853652</name>
</gene>
<evidence type="ECO:0000256" key="9">
    <source>
        <dbReference type="ARBA" id="ARBA00023310"/>
    </source>
</evidence>
<accession>A0A8B8K8C7</accession>
<evidence type="ECO:0000256" key="2">
    <source>
        <dbReference type="ARBA" id="ARBA00005699"/>
    </source>
</evidence>
<keyword evidence="5" id="KW-0375">Hydrogen ion transport</keyword>
<evidence type="ECO:0000256" key="6">
    <source>
        <dbReference type="ARBA" id="ARBA00023065"/>
    </source>
</evidence>
<evidence type="ECO:0000256" key="7">
    <source>
        <dbReference type="ARBA" id="ARBA00023128"/>
    </source>
</evidence>
<dbReference type="GO" id="GO:0031966">
    <property type="term" value="C:mitochondrial membrane"/>
    <property type="evidence" value="ECO:0007669"/>
    <property type="project" value="UniProtKB-SubCell"/>
</dbReference>
<evidence type="ECO:0000313" key="11">
    <source>
        <dbReference type="RefSeq" id="XP_027339946.1"/>
    </source>
</evidence>